<protein>
    <submittedName>
        <fullName evidence="3">Uncharacterized protein</fullName>
    </submittedName>
</protein>
<evidence type="ECO:0000313" key="4">
    <source>
        <dbReference type="Proteomes" id="UP000235388"/>
    </source>
</evidence>
<feature type="region of interest" description="Disordered" evidence="1">
    <location>
        <begin position="1"/>
        <end position="44"/>
    </location>
</feature>
<feature type="transmembrane region" description="Helical" evidence="2">
    <location>
        <begin position="64"/>
        <end position="82"/>
    </location>
</feature>
<dbReference type="GO" id="GO:0005886">
    <property type="term" value="C:plasma membrane"/>
    <property type="evidence" value="ECO:0007669"/>
    <property type="project" value="TreeGrafter"/>
</dbReference>
<keyword evidence="2" id="KW-1133">Transmembrane helix</keyword>
<comment type="caution">
    <text evidence="3">The sequence shown here is derived from an EMBL/GenBank/DDBJ whole genome shotgun (WGS) entry which is preliminary data.</text>
</comment>
<gene>
    <name evidence="3" type="ORF">PCANC_27016</name>
</gene>
<dbReference type="Gene3D" id="1.10.357.20">
    <property type="entry name" value="SLC41 divalent cation transporters, integral membrane domain"/>
    <property type="match status" value="1"/>
</dbReference>
<evidence type="ECO:0000256" key="2">
    <source>
        <dbReference type="SAM" id="Phobius"/>
    </source>
</evidence>
<reference evidence="3 4" key="1">
    <citation type="submission" date="2017-11" db="EMBL/GenBank/DDBJ databases">
        <title>De novo assembly and phasing of dikaryotic genomes from two isolates of Puccinia coronata f. sp. avenae, the causal agent of oat crown rust.</title>
        <authorList>
            <person name="Miller M.E."/>
            <person name="Zhang Y."/>
            <person name="Omidvar V."/>
            <person name="Sperschneider J."/>
            <person name="Schwessinger B."/>
            <person name="Raley C."/>
            <person name="Palmer J.M."/>
            <person name="Garnica D."/>
            <person name="Upadhyaya N."/>
            <person name="Rathjen J."/>
            <person name="Taylor J.M."/>
            <person name="Park R.F."/>
            <person name="Dodds P.N."/>
            <person name="Hirsch C.D."/>
            <person name="Kianian S.F."/>
            <person name="Figueroa M."/>
        </authorList>
    </citation>
    <scope>NUCLEOTIDE SEQUENCE [LARGE SCALE GENOMIC DNA]</scope>
    <source>
        <strain evidence="3">12NC29</strain>
    </source>
</reference>
<name>A0A2N5TJ09_9BASI</name>
<dbReference type="AlphaFoldDB" id="A0A2N5TJ09"/>
<dbReference type="Proteomes" id="UP000235388">
    <property type="component" value="Unassembled WGS sequence"/>
</dbReference>
<dbReference type="InterPro" id="IPR045349">
    <property type="entry name" value="SLC41A1-3"/>
</dbReference>
<feature type="compositionally biased region" description="Polar residues" evidence="1">
    <location>
        <begin position="31"/>
        <end position="44"/>
    </location>
</feature>
<dbReference type="PANTHER" id="PTHR16228:SF7">
    <property type="entry name" value="SLC41A_MGTE INTEGRAL MEMBRANE DOMAIN-CONTAINING PROTEIN"/>
    <property type="match status" value="1"/>
</dbReference>
<feature type="transmembrane region" description="Helical" evidence="2">
    <location>
        <begin position="142"/>
        <end position="163"/>
    </location>
</feature>
<dbReference type="SUPFAM" id="SSF161093">
    <property type="entry name" value="MgtE membrane domain-like"/>
    <property type="match status" value="1"/>
</dbReference>
<dbReference type="OrthoDB" id="666972at2759"/>
<proteinExistence type="predicted"/>
<evidence type="ECO:0000313" key="3">
    <source>
        <dbReference type="EMBL" id="PLW25471.1"/>
    </source>
</evidence>
<organism evidence="3 4">
    <name type="scientific">Puccinia coronata f. sp. avenae</name>
    <dbReference type="NCBI Taxonomy" id="200324"/>
    <lineage>
        <taxon>Eukaryota</taxon>
        <taxon>Fungi</taxon>
        <taxon>Dikarya</taxon>
        <taxon>Basidiomycota</taxon>
        <taxon>Pucciniomycotina</taxon>
        <taxon>Pucciniomycetes</taxon>
        <taxon>Pucciniales</taxon>
        <taxon>Pucciniaceae</taxon>
        <taxon>Puccinia</taxon>
    </lineage>
</organism>
<dbReference type="EMBL" id="PGCJ01000614">
    <property type="protein sequence ID" value="PLW25471.1"/>
    <property type="molecule type" value="Genomic_DNA"/>
</dbReference>
<sequence length="188" mass="20574">MHCVDFSRTPRRAAGPPRRAEQRPRIPPSTQPFRTSGGTLTTSVCGPPPMPCSKDGECFQALPSLLFAVFGGILTGLLLQHIQDWLTFLRVPELFILIPVPINLKGNLKMDFAARLSTRTNVGDLDSPKGRWALVVGNMTRLQVEALIVSFLASLLSFTMGLLSRNNLPSLRIAHAKPLVVVKPKLPS</sequence>
<accession>A0A2N5TJ09</accession>
<keyword evidence="2" id="KW-0472">Membrane</keyword>
<keyword evidence="4" id="KW-1185">Reference proteome</keyword>
<keyword evidence="2" id="KW-0812">Transmembrane</keyword>
<dbReference type="GO" id="GO:0008324">
    <property type="term" value="F:monoatomic cation transmembrane transporter activity"/>
    <property type="evidence" value="ECO:0007669"/>
    <property type="project" value="InterPro"/>
</dbReference>
<evidence type="ECO:0000256" key="1">
    <source>
        <dbReference type="SAM" id="MobiDB-lite"/>
    </source>
</evidence>
<dbReference type="PANTHER" id="PTHR16228">
    <property type="entry name" value="DIVALENT CATION TRANSPORTER SOLUTE CARRIER FAMILY 41"/>
    <property type="match status" value="1"/>
</dbReference>
<dbReference type="InterPro" id="IPR036739">
    <property type="entry name" value="SLC41_membr_dom_sf"/>
</dbReference>